<protein>
    <submittedName>
        <fullName evidence="1">Uncharacterized protein</fullName>
    </submittedName>
</protein>
<organism evidence="1 2">
    <name type="scientific">Pluteus cervinus</name>
    <dbReference type="NCBI Taxonomy" id="181527"/>
    <lineage>
        <taxon>Eukaryota</taxon>
        <taxon>Fungi</taxon>
        <taxon>Dikarya</taxon>
        <taxon>Basidiomycota</taxon>
        <taxon>Agaricomycotina</taxon>
        <taxon>Agaricomycetes</taxon>
        <taxon>Agaricomycetidae</taxon>
        <taxon>Agaricales</taxon>
        <taxon>Pluteineae</taxon>
        <taxon>Pluteaceae</taxon>
        <taxon>Pluteus</taxon>
    </lineage>
</organism>
<dbReference type="Proteomes" id="UP000308600">
    <property type="component" value="Unassembled WGS sequence"/>
</dbReference>
<sequence>MDDFDPGLHPAPDTLPKVTATIFSYRYPYRTQEPEFQRERRLVGIAPFTFLDRHVNEDEALKRVVLLPSLTNDLVSHVDHRLAELRDQGMGPRPMTFYTTGEYGSPGDARVDYGRELTTGELLRIYTTTIFGACMTLASSWVIHPRAPKYYRTITSNTQRIPACAQRPGEAHDYLAYRFKPFDEVHPDVLSAVEDHVKGALRDLGGKELAAFIFLPLAPHTDQLVRDLDQLANLITIPSAGCTTRGYTTAPANRPVFDAEVTPWTLPVAGLESKITSDATAISSQDGVIHPRLPSATPLSKFEEMEDSTPEGLAHHAWRVAVCKDATLIVINCGNYERIGIRHRASQTLYISDVIDLTQSGYGKLHLGLQMAIIGDALNRHRLQHGTTPFRSTTSRSKRRRKADSPGEQPELRRSKRQKMNALWEEVRDLSPLNRKNTKTLWREVTLRPLLLVRVSGRGLNSSFPASFIRKGDALSLFSPAPPDSIPHEWKSAYQSSEYFVLILGPSCGWGATGHVYMAELQLTLSNGRKLSRQVVAKMPMSADEQKRVRHEYDVYRHLWTHNVSGIPEIYGLFEDFNNMATILVMERAAFTFRKRETEITGNDYLSEVTPAEKTACLEIVQSIHDAGVVHRDLRPENLMIAQDRKPMIIDFDHARFDATEAHRNLELERLRNVLDGKSLDTALFVE</sequence>
<reference evidence="1 2" key="1">
    <citation type="journal article" date="2019" name="Nat. Ecol. Evol.">
        <title>Megaphylogeny resolves global patterns of mushroom evolution.</title>
        <authorList>
            <person name="Varga T."/>
            <person name="Krizsan K."/>
            <person name="Foldi C."/>
            <person name="Dima B."/>
            <person name="Sanchez-Garcia M."/>
            <person name="Sanchez-Ramirez S."/>
            <person name="Szollosi G.J."/>
            <person name="Szarkandi J.G."/>
            <person name="Papp V."/>
            <person name="Albert L."/>
            <person name="Andreopoulos W."/>
            <person name="Angelini C."/>
            <person name="Antonin V."/>
            <person name="Barry K.W."/>
            <person name="Bougher N.L."/>
            <person name="Buchanan P."/>
            <person name="Buyck B."/>
            <person name="Bense V."/>
            <person name="Catcheside P."/>
            <person name="Chovatia M."/>
            <person name="Cooper J."/>
            <person name="Damon W."/>
            <person name="Desjardin D."/>
            <person name="Finy P."/>
            <person name="Geml J."/>
            <person name="Haridas S."/>
            <person name="Hughes K."/>
            <person name="Justo A."/>
            <person name="Karasinski D."/>
            <person name="Kautmanova I."/>
            <person name="Kiss B."/>
            <person name="Kocsube S."/>
            <person name="Kotiranta H."/>
            <person name="LaButti K.M."/>
            <person name="Lechner B.E."/>
            <person name="Liimatainen K."/>
            <person name="Lipzen A."/>
            <person name="Lukacs Z."/>
            <person name="Mihaltcheva S."/>
            <person name="Morgado L.N."/>
            <person name="Niskanen T."/>
            <person name="Noordeloos M.E."/>
            <person name="Ohm R.A."/>
            <person name="Ortiz-Santana B."/>
            <person name="Ovrebo C."/>
            <person name="Racz N."/>
            <person name="Riley R."/>
            <person name="Savchenko A."/>
            <person name="Shiryaev A."/>
            <person name="Soop K."/>
            <person name="Spirin V."/>
            <person name="Szebenyi C."/>
            <person name="Tomsovsky M."/>
            <person name="Tulloss R.E."/>
            <person name="Uehling J."/>
            <person name="Grigoriev I.V."/>
            <person name="Vagvolgyi C."/>
            <person name="Papp T."/>
            <person name="Martin F.M."/>
            <person name="Miettinen O."/>
            <person name="Hibbett D.S."/>
            <person name="Nagy L.G."/>
        </authorList>
    </citation>
    <scope>NUCLEOTIDE SEQUENCE [LARGE SCALE GENOMIC DNA]</scope>
    <source>
        <strain evidence="1 2">NL-1719</strain>
    </source>
</reference>
<dbReference type="EMBL" id="ML208422">
    <property type="protein sequence ID" value="TFK65904.1"/>
    <property type="molecule type" value="Genomic_DNA"/>
</dbReference>
<keyword evidence="2" id="KW-1185">Reference proteome</keyword>
<proteinExistence type="predicted"/>
<accession>A0ACD3AJU9</accession>
<evidence type="ECO:0000313" key="2">
    <source>
        <dbReference type="Proteomes" id="UP000308600"/>
    </source>
</evidence>
<evidence type="ECO:0000313" key="1">
    <source>
        <dbReference type="EMBL" id="TFK65904.1"/>
    </source>
</evidence>
<name>A0ACD3AJU9_9AGAR</name>
<gene>
    <name evidence="1" type="ORF">BDN72DRAFT_900309</name>
</gene>